<feature type="domain" description="SAM" evidence="8">
    <location>
        <begin position="365"/>
        <end position="435"/>
    </location>
</feature>
<dbReference type="PANTHER" id="PTHR44329">
    <property type="entry name" value="SERINE/THREONINE-PROTEIN KINASE TNNI3K-RELATED"/>
    <property type="match status" value="1"/>
</dbReference>
<dbReference type="CDD" id="cd13999">
    <property type="entry name" value="STKc_MAP3K-like"/>
    <property type="match status" value="1"/>
</dbReference>
<dbReference type="GO" id="GO:0004674">
    <property type="term" value="F:protein serine/threonine kinase activity"/>
    <property type="evidence" value="ECO:0007669"/>
    <property type="project" value="UniProtKB-KW"/>
</dbReference>
<keyword evidence="4" id="KW-0418">Kinase</keyword>
<dbReference type="Pfam" id="PF07714">
    <property type="entry name" value="PK_Tyr_Ser-Thr"/>
    <property type="match status" value="1"/>
</dbReference>
<dbReference type="GO" id="GO:0005524">
    <property type="term" value="F:ATP binding"/>
    <property type="evidence" value="ECO:0007669"/>
    <property type="project" value="UniProtKB-KW"/>
</dbReference>
<feature type="region of interest" description="Disordered" evidence="6">
    <location>
        <begin position="705"/>
        <end position="834"/>
    </location>
</feature>
<feature type="compositionally biased region" description="Polar residues" evidence="6">
    <location>
        <begin position="858"/>
        <end position="870"/>
    </location>
</feature>
<dbReference type="InterPro" id="IPR011009">
    <property type="entry name" value="Kinase-like_dom_sf"/>
</dbReference>
<dbReference type="PROSITE" id="PS50011">
    <property type="entry name" value="PROTEIN_KINASE_DOM"/>
    <property type="match status" value="1"/>
</dbReference>
<feature type="compositionally biased region" description="Polar residues" evidence="6">
    <location>
        <begin position="889"/>
        <end position="898"/>
    </location>
</feature>
<dbReference type="PRINTS" id="PR00109">
    <property type="entry name" value="TYRKINASE"/>
</dbReference>
<keyword evidence="2" id="KW-0808">Transferase</keyword>
<dbReference type="Gene3D" id="1.10.510.10">
    <property type="entry name" value="Transferase(Phosphotransferase) domain 1"/>
    <property type="match status" value="1"/>
</dbReference>
<evidence type="ECO:0000256" key="5">
    <source>
        <dbReference type="ARBA" id="ARBA00022840"/>
    </source>
</evidence>
<sequence length="926" mass="104522">MINDLNSVKKAAINAAIKSSENGDHTSSSAYPIIDRDDLEIGEQLSVGSFGAVYRGKWKPKNLVVAVKKVFMLEKEAYILSRIRHRNIIQLYGVCHTNREFYIVTEFAEMGSLYDFLHNPQYPDLSFADTLTWAIQIAQGVHYLHYEAPDTIIHRDLKSKNVVLNQQRVCKLCDFGTSKNLTHSQTQPTWGGTAAWMSPEIIKQSGGLSTATDVWSYAVVLWEMMSREIPYDGLTEFRIYTMIAEDYVKLAIPDTCPEQLAKLMNDCWKVVPKERANFKTILSELNAMTKNADVNKKGEIFVRRKESWRFAIDDQIIQLKTKELDLIQKTAELERREKALTEREASQRNLLSYPTLVTLDDASTWDEEHVCAWVISLHLEMDISALDALVQSIQRNNINGNRLFDLSFNDLDYLGVKSYGVRKELLYEITALQQRNERLRNFPSLATTHELLRQQNLEKTMQPFVLNMILHVAMLHRATGSVFDSADRFKVIVDCDWLDPDHIPHLSQDLREPHSLIQSVCITLHRDKTIPMGEPSMRMQAPFGLTTEWLDVPMEETIVTVVCMVTFADRVLKPRSSRVTVEIADFSCPQTLLEKNLELTVRAFVRTSHALDSAPAVLNGVNLSASSGRLQGFWRERSSLSTSVDDIPEEPDNGYRPRSGSLSYAKTVQCGTPAEDDFFRPRTASGTMTKSPMWSQLAAGLRAVPSSEQFSRTNSSTSNASDTQRPRCIRTISSEQVSRTNSSTSNASDTQRPRCIRTISEEENTVKTRARHRSDRFEAHFGRGGGFQYRLHPPPNHNGAPSVDPYASKPPVQRRKSSGLGDGSHGSNSARGGATFFLDSSTEEWTFEAGEPRPLPVATQSKRPSLQSQGSTPTTKSSRRKSKQRKSVDLQTMVLNSVTDEEPAKRKPYNRSAQVHGGYKKWAWKG</sequence>
<evidence type="ECO:0000259" key="8">
    <source>
        <dbReference type="PROSITE" id="PS50105"/>
    </source>
</evidence>
<dbReference type="InterPro" id="IPR013761">
    <property type="entry name" value="SAM/pointed_sf"/>
</dbReference>
<dbReference type="InterPro" id="IPR001245">
    <property type="entry name" value="Ser-Thr/Tyr_kinase_cat_dom"/>
</dbReference>
<dbReference type="InterPro" id="IPR000719">
    <property type="entry name" value="Prot_kinase_dom"/>
</dbReference>
<dbReference type="InterPro" id="IPR001660">
    <property type="entry name" value="SAM"/>
</dbReference>
<reference evidence="10" key="1">
    <citation type="submission" date="2022-11" db="UniProtKB">
        <authorList>
            <consortium name="WormBaseParasite"/>
        </authorList>
    </citation>
    <scope>IDENTIFICATION</scope>
</reference>
<dbReference type="PANTHER" id="PTHR44329:SF288">
    <property type="entry name" value="MITOGEN-ACTIVATED PROTEIN KINASE KINASE KINASE 20"/>
    <property type="match status" value="1"/>
</dbReference>
<dbReference type="Gene3D" id="3.30.200.20">
    <property type="entry name" value="Phosphorylase Kinase, domain 1"/>
    <property type="match status" value="1"/>
</dbReference>
<name>A0A914VQM8_9BILA</name>
<dbReference type="PROSITE" id="PS50105">
    <property type="entry name" value="SAM_DOMAIN"/>
    <property type="match status" value="1"/>
</dbReference>
<dbReference type="AlphaFoldDB" id="A0A914VQM8"/>
<keyword evidence="1" id="KW-0723">Serine/threonine-protein kinase</keyword>
<dbReference type="InterPro" id="IPR008271">
    <property type="entry name" value="Ser/Thr_kinase_AS"/>
</dbReference>
<feature type="domain" description="Protein kinase" evidence="7">
    <location>
        <begin position="39"/>
        <end position="289"/>
    </location>
</feature>
<evidence type="ECO:0000256" key="3">
    <source>
        <dbReference type="ARBA" id="ARBA00022741"/>
    </source>
</evidence>
<accession>A0A914VQM8</accession>
<dbReference type="GO" id="GO:0005737">
    <property type="term" value="C:cytoplasm"/>
    <property type="evidence" value="ECO:0007669"/>
    <property type="project" value="TreeGrafter"/>
</dbReference>
<dbReference type="GO" id="GO:0006950">
    <property type="term" value="P:response to stress"/>
    <property type="evidence" value="ECO:0007669"/>
    <property type="project" value="UniProtKB-ARBA"/>
</dbReference>
<dbReference type="Gene3D" id="1.10.150.50">
    <property type="entry name" value="Transcription Factor, Ets-1"/>
    <property type="match status" value="1"/>
</dbReference>
<keyword evidence="9" id="KW-1185">Reference proteome</keyword>
<dbReference type="SUPFAM" id="SSF47769">
    <property type="entry name" value="SAM/Pointed domain"/>
    <property type="match status" value="1"/>
</dbReference>
<protein>
    <submittedName>
        <fullName evidence="10">Mitogen-activated protein kinase kinase kinase</fullName>
    </submittedName>
</protein>
<feature type="compositionally biased region" description="Polar residues" evidence="6">
    <location>
        <begin position="706"/>
        <end position="723"/>
    </location>
</feature>
<keyword evidence="5" id="KW-0067">ATP-binding</keyword>
<feature type="compositionally biased region" description="Polar residues" evidence="6">
    <location>
        <begin position="731"/>
        <end position="750"/>
    </location>
</feature>
<evidence type="ECO:0000256" key="6">
    <source>
        <dbReference type="SAM" id="MobiDB-lite"/>
    </source>
</evidence>
<dbReference type="SUPFAM" id="SSF56112">
    <property type="entry name" value="Protein kinase-like (PK-like)"/>
    <property type="match status" value="1"/>
</dbReference>
<dbReference type="WBParaSite" id="PSAMB.scaffold232size63248.g3452.t1">
    <property type="protein sequence ID" value="PSAMB.scaffold232size63248.g3452.t1"/>
    <property type="gene ID" value="PSAMB.scaffold232size63248.g3452"/>
</dbReference>
<organism evidence="9 10">
    <name type="scientific">Plectus sambesii</name>
    <dbReference type="NCBI Taxonomy" id="2011161"/>
    <lineage>
        <taxon>Eukaryota</taxon>
        <taxon>Metazoa</taxon>
        <taxon>Ecdysozoa</taxon>
        <taxon>Nematoda</taxon>
        <taxon>Chromadorea</taxon>
        <taxon>Plectida</taxon>
        <taxon>Plectina</taxon>
        <taxon>Plectoidea</taxon>
        <taxon>Plectidae</taxon>
        <taxon>Plectus</taxon>
    </lineage>
</organism>
<evidence type="ECO:0000313" key="9">
    <source>
        <dbReference type="Proteomes" id="UP000887566"/>
    </source>
</evidence>
<dbReference type="SMART" id="SM00220">
    <property type="entry name" value="S_TKc"/>
    <property type="match status" value="1"/>
</dbReference>
<evidence type="ECO:0000256" key="4">
    <source>
        <dbReference type="ARBA" id="ARBA00022777"/>
    </source>
</evidence>
<evidence type="ECO:0000259" key="7">
    <source>
        <dbReference type="PROSITE" id="PS50011"/>
    </source>
</evidence>
<keyword evidence="3" id="KW-0547">Nucleotide-binding</keyword>
<evidence type="ECO:0000313" key="10">
    <source>
        <dbReference type="WBParaSite" id="PSAMB.scaffold232size63248.g3452.t1"/>
    </source>
</evidence>
<dbReference type="PROSITE" id="PS00108">
    <property type="entry name" value="PROTEIN_KINASE_ST"/>
    <property type="match status" value="1"/>
</dbReference>
<evidence type="ECO:0000256" key="1">
    <source>
        <dbReference type="ARBA" id="ARBA00022527"/>
    </source>
</evidence>
<dbReference type="SMART" id="SM00454">
    <property type="entry name" value="SAM"/>
    <property type="match status" value="1"/>
</dbReference>
<feature type="region of interest" description="Disordered" evidence="6">
    <location>
        <begin position="641"/>
        <end position="661"/>
    </location>
</feature>
<dbReference type="InterPro" id="IPR051681">
    <property type="entry name" value="Ser/Thr_Kinases-Pseudokinases"/>
</dbReference>
<feature type="region of interest" description="Disordered" evidence="6">
    <location>
        <begin position="847"/>
        <end position="926"/>
    </location>
</feature>
<proteinExistence type="predicted"/>
<evidence type="ECO:0000256" key="2">
    <source>
        <dbReference type="ARBA" id="ARBA00022679"/>
    </source>
</evidence>
<dbReference type="Proteomes" id="UP000887566">
    <property type="component" value="Unplaced"/>
</dbReference>